<dbReference type="AlphaFoldDB" id="A0A3N4IHY7"/>
<gene>
    <name evidence="1" type="ORF">BJ508DRAFT_167134</name>
</gene>
<dbReference type="Proteomes" id="UP000275078">
    <property type="component" value="Unassembled WGS sequence"/>
</dbReference>
<protein>
    <submittedName>
        <fullName evidence="1">Uncharacterized protein</fullName>
    </submittedName>
</protein>
<reference evidence="1 2" key="1">
    <citation type="journal article" date="2018" name="Nat. Ecol. Evol.">
        <title>Pezizomycetes genomes reveal the molecular basis of ectomycorrhizal truffle lifestyle.</title>
        <authorList>
            <person name="Murat C."/>
            <person name="Payen T."/>
            <person name="Noel B."/>
            <person name="Kuo A."/>
            <person name="Morin E."/>
            <person name="Chen J."/>
            <person name="Kohler A."/>
            <person name="Krizsan K."/>
            <person name="Balestrini R."/>
            <person name="Da Silva C."/>
            <person name="Montanini B."/>
            <person name="Hainaut M."/>
            <person name="Levati E."/>
            <person name="Barry K.W."/>
            <person name="Belfiori B."/>
            <person name="Cichocki N."/>
            <person name="Clum A."/>
            <person name="Dockter R.B."/>
            <person name="Fauchery L."/>
            <person name="Guy J."/>
            <person name="Iotti M."/>
            <person name="Le Tacon F."/>
            <person name="Lindquist E.A."/>
            <person name="Lipzen A."/>
            <person name="Malagnac F."/>
            <person name="Mello A."/>
            <person name="Molinier V."/>
            <person name="Miyauchi S."/>
            <person name="Poulain J."/>
            <person name="Riccioni C."/>
            <person name="Rubini A."/>
            <person name="Sitrit Y."/>
            <person name="Splivallo R."/>
            <person name="Traeger S."/>
            <person name="Wang M."/>
            <person name="Zifcakova L."/>
            <person name="Wipf D."/>
            <person name="Zambonelli A."/>
            <person name="Paolocci F."/>
            <person name="Nowrousian M."/>
            <person name="Ottonello S."/>
            <person name="Baldrian P."/>
            <person name="Spatafora J.W."/>
            <person name="Henrissat B."/>
            <person name="Nagy L.G."/>
            <person name="Aury J.M."/>
            <person name="Wincker P."/>
            <person name="Grigoriev I.V."/>
            <person name="Bonfante P."/>
            <person name="Martin F.M."/>
        </authorList>
    </citation>
    <scope>NUCLEOTIDE SEQUENCE [LARGE SCALE GENOMIC DNA]</scope>
    <source>
        <strain evidence="1 2">RN42</strain>
    </source>
</reference>
<name>A0A3N4IHY7_ASCIM</name>
<proteinExistence type="predicted"/>
<dbReference type="EMBL" id="ML119652">
    <property type="protein sequence ID" value="RPA85752.1"/>
    <property type="molecule type" value="Genomic_DNA"/>
</dbReference>
<evidence type="ECO:0000313" key="2">
    <source>
        <dbReference type="Proteomes" id="UP000275078"/>
    </source>
</evidence>
<organism evidence="1 2">
    <name type="scientific">Ascobolus immersus RN42</name>
    <dbReference type="NCBI Taxonomy" id="1160509"/>
    <lineage>
        <taxon>Eukaryota</taxon>
        <taxon>Fungi</taxon>
        <taxon>Dikarya</taxon>
        <taxon>Ascomycota</taxon>
        <taxon>Pezizomycotina</taxon>
        <taxon>Pezizomycetes</taxon>
        <taxon>Pezizales</taxon>
        <taxon>Ascobolaceae</taxon>
        <taxon>Ascobolus</taxon>
    </lineage>
</organism>
<evidence type="ECO:0000313" key="1">
    <source>
        <dbReference type="EMBL" id="RPA85752.1"/>
    </source>
</evidence>
<accession>A0A3N4IHY7</accession>
<dbReference type="PROSITE" id="PS51257">
    <property type="entry name" value="PROKAR_LIPOPROTEIN"/>
    <property type="match status" value="1"/>
</dbReference>
<keyword evidence="2" id="KW-1185">Reference proteome</keyword>
<sequence length="99" mass="11801">MVLRMQFHPLAASSCMKHSGFWLRMRARRTCLCWDPAQNWLRARGYTSSLLMLLLTCLLLSIKHRWPMLGHSQCYHLDRCGCICTLYIISCSLRWRIRR</sequence>